<proteinExistence type="inferred from homology"/>
<evidence type="ECO:0000256" key="10">
    <source>
        <dbReference type="ARBA" id="ARBA00022842"/>
    </source>
</evidence>
<keyword evidence="7" id="KW-0547">Nucleotide-binding</keyword>
<dbReference type="STRING" id="180498.A0A067KCI1"/>
<comment type="similarity">
    <text evidence="2">Belongs to the ITPK1 family.</text>
</comment>
<evidence type="ECO:0000259" key="12">
    <source>
        <dbReference type="Pfam" id="PF05770"/>
    </source>
</evidence>
<dbReference type="GO" id="GO:0047325">
    <property type="term" value="F:inositol-3,4,5,6-tetrakisphosphate 1-kinase activity"/>
    <property type="evidence" value="ECO:0007669"/>
    <property type="project" value="InterPro"/>
</dbReference>
<dbReference type="GO" id="GO:0005524">
    <property type="term" value="F:ATP binding"/>
    <property type="evidence" value="ECO:0007669"/>
    <property type="project" value="UniProtKB-KW"/>
</dbReference>
<evidence type="ECO:0000256" key="6">
    <source>
        <dbReference type="ARBA" id="ARBA00022723"/>
    </source>
</evidence>
<evidence type="ECO:0000256" key="4">
    <source>
        <dbReference type="ARBA" id="ARBA00012017"/>
    </source>
</evidence>
<organism evidence="13 14">
    <name type="scientific">Jatropha curcas</name>
    <name type="common">Barbados nut</name>
    <dbReference type="NCBI Taxonomy" id="180498"/>
    <lineage>
        <taxon>Eukaryota</taxon>
        <taxon>Viridiplantae</taxon>
        <taxon>Streptophyta</taxon>
        <taxon>Embryophyta</taxon>
        <taxon>Tracheophyta</taxon>
        <taxon>Spermatophyta</taxon>
        <taxon>Magnoliopsida</taxon>
        <taxon>eudicotyledons</taxon>
        <taxon>Gunneridae</taxon>
        <taxon>Pentapetalae</taxon>
        <taxon>rosids</taxon>
        <taxon>fabids</taxon>
        <taxon>Malpighiales</taxon>
        <taxon>Euphorbiaceae</taxon>
        <taxon>Crotonoideae</taxon>
        <taxon>Jatropheae</taxon>
        <taxon>Jatropha</taxon>
    </lineage>
</organism>
<evidence type="ECO:0000256" key="11">
    <source>
        <dbReference type="SAM" id="MobiDB-lite"/>
    </source>
</evidence>
<keyword evidence="6" id="KW-0479">Metal-binding</keyword>
<evidence type="ECO:0000256" key="7">
    <source>
        <dbReference type="ARBA" id="ARBA00022741"/>
    </source>
</evidence>
<gene>
    <name evidence="13" type="ORF">JCGZ_19262</name>
</gene>
<evidence type="ECO:0000313" key="13">
    <source>
        <dbReference type="EMBL" id="KDP29549.1"/>
    </source>
</evidence>
<dbReference type="InterPro" id="IPR040464">
    <property type="entry name" value="InsP(3)kin_ATP-grasp"/>
</dbReference>
<evidence type="ECO:0000313" key="14">
    <source>
        <dbReference type="Proteomes" id="UP000027138"/>
    </source>
</evidence>
<evidence type="ECO:0000256" key="8">
    <source>
        <dbReference type="ARBA" id="ARBA00022777"/>
    </source>
</evidence>
<evidence type="ECO:0000256" key="3">
    <source>
        <dbReference type="ARBA" id="ARBA00011245"/>
    </source>
</evidence>
<dbReference type="GO" id="GO:0052726">
    <property type="term" value="F:inositol-1,3,4-trisphosphate 5-kinase activity"/>
    <property type="evidence" value="ECO:0007669"/>
    <property type="project" value="InterPro"/>
</dbReference>
<comment type="subunit">
    <text evidence="3">Monomer.</text>
</comment>
<keyword evidence="8" id="KW-0418">Kinase</keyword>
<dbReference type="GO" id="GO:0032957">
    <property type="term" value="P:inositol trisphosphate metabolic process"/>
    <property type="evidence" value="ECO:0007669"/>
    <property type="project" value="InterPro"/>
</dbReference>
<feature type="region of interest" description="Disordered" evidence="11">
    <location>
        <begin position="1"/>
        <end position="20"/>
    </location>
</feature>
<dbReference type="InterPro" id="IPR008656">
    <property type="entry name" value="Inositol_tetrakis-P_1-kinase"/>
</dbReference>
<dbReference type="PANTHER" id="PTHR14217">
    <property type="entry name" value="INOSITOL-TETRAKISPHOSPHATE 1-KINASE"/>
    <property type="match status" value="1"/>
</dbReference>
<sequence length="176" mass="20106">MRPTHSAKLARYDPLQPNVDPKAQQTVDHALIARSRFINQDWVPVSFVLKDPDVRSYRTDPVQEYVDHSSTLFKIYVLGEKVFYAIKKSMPNVDVLMKLPERNGPLIFDRSRVQFHNPKLNVHSLKSPSTSTEGSGNKDFFTPNSHYFDLGLVTDAANWLSRKLDLTVFGFDVVVI</sequence>
<dbReference type="EMBL" id="KK914743">
    <property type="protein sequence ID" value="KDP29549.1"/>
    <property type="molecule type" value="Genomic_DNA"/>
</dbReference>
<evidence type="ECO:0000256" key="2">
    <source>
        <dbReference type="ARBA" id="ARBA00009601"/>
    </source>
</evidence>
<dbReference type="Gene3D" id="3.30.470.20">
    <property type="entry name" value="ATP-grasp fold, B domain"/>
    <property type="match status" value="1"/>
</dbReference>
<name>A0A067KCI1_JATCU</name>
<dbReference type="Pfam" id="PF05770">
    <property type="entry name" value="Ins134_P3_kin"/>
    <property type="match status" value="1"/>
</dbReference>
<dbReference type="GO" id="GO:0052725">
    <property type="term" value="F:inositol-1,3,4-trisphosphate 6-kinase activity"/>
    <property type="evidence" value="ECO:0007669"/>
    <property type="project" value="InterPro"/>
</dbReference>
<evidence type="ECO:0000256" key="9">
    <source>
        <dbReference type="ARBA" id="ARBA00022840"/>
    </source>
</evidence>
<reference evidence="13 14" key="1">
    <citation type="journal article" date="2014" name="PLoS ONE">
        <title>Global Analysis of Gene Expression Profiles in Physic Nut (Jatropha curcas L.) Seedlings Exposed to Salt Stress.</title>
        <authorList>
            <person name="Zhang L."/>
            <person name="Zhang C."/>
            <person name="Wu P."/>
            <person name="Chen Y."/>
            <person name="Li M."/>
            <person name="Jiang H."/>
            <person name="Wu G."/>
        </authorList>
    </citation>
    <scope>NUCLEOTIDE SEQUENCE [LARGE SCALE GENOMIC DNA]</scope>
    <source>
        <strain evidence="14">cv. GZQX0401</strain>
        <tissue evidence="13">Young leaves</tissue>
    </source>
</reference>
<dbReference type="GO" id="GO:0000287">
    <property type="term" value="F:magnesium ion binding"/>
    <property type="evidence" value="ECO:0007669"/>
    <property type="project" value="InterPro"/>
</dbReference>
<keyword evidence="10" id="KW-0460">Magnesium</keyword>
<dbReference type="AlphaFoldDB" id="A0A067KCI1"/>
<keyword evidence="5" id="KW-0808">Transferase</keyword>
<evidence type="ECO:0000256" key="5">
    <source>
        <dbReference type="ARBA" id="ARBA00022679"/>
    </source>
</evidence>
<keyword evidence="14" id="KW-1185">Reference proteome</keyword>
<protein>
    <recommendedName>
        <fullName evidence="4">inositol-1,3,4-trisphosphate 5/6-kinase</fullName>
        <ecNumber evidence="4">2.7.1.159</ecNumber>
    </recommendedName>
</protein>
<dbReference type="GO" id="GO:0005737">
    <property type="term" value="C:cytoplasm"/>
    <property type="evidence" value="ECO:0007669"/>
    <property type="project" value="TreeGrafter"/>
</dbReference>
<dbReference type="OrthoDB" id="25308at2759"/>
<dbReference type="PANTHER" id="PTHR14217:SF1">
    <property type="entry name" value="INOSITOL-TETRAKISPHOSPHATE 1-KINASE"/>
    <property type="match status" value="1"/>
</dbReference>
<dbReference type="Proteomes" id="UP000027138">
    <property type="component" value="Unassembled WGS sequence"/>
</dbReference>
<comment type="cofactor">
    <cofactor evidence="1">
        <name>Mg(2+)</name>
        <dbReference type="ChEBI" id="CHEBI:18420"/>
    </cofactor>
</comment>
<accession>A0A067KCI1</accession>
<feature type="domain" description="Inositol 1,3,4-trisphosphate 5/6-kinase ATP-grasp" evidence="12">
    <location>
        <begin position="62"/>
        <end position="174"/>
    </location>
</feature>
<dbReference type="EC" id="2.7.1.159" evidence="4"/>
<evidence type="ECO:0000256" key="1">
    <source>
        <dbReference type="ARBA" id="ARBA00001946"/>
    </source>
</evidence>
<keyword evidence="9" id="KW-0067">ATP-binding</keyword>